<evidence type="ECO:0000256" key="3">
    <source>
        <dbReference type="ARBA" id="ARBA00023172"/>
    </source>
</evidence>
<evidence type="ECO:0000313" key="8">
    <source>
        <dbReference type="Proteomes" id="UP001618531"/>
    </source>
</evidence>
<feature type="active site" description="O-(5'-phospho-DNA)-serine intermediate" evidence="4">
    <location>
        <position position="10"/>
    </location>
</feature>
<dbReference type="InterPro" id="IPR006118">
    <property type="entry name" value="Recombinase_CS"/>
</dbReference>
<sequence>MRVAGYIRVSTEEQAKEGYSLDAQREKLSNFCRSQDGWDLIDIYPEEGKSAKDLNRPELQRLLKDAEDSKFDVILVYRLDRLTRSVSDLYDLLKTFEKNNIMFRSSTEVYDTTTAMGKLFVTIVAAMAQWERENLSERVRFGMEELVRKGNWHGGPVPYGYNWEEKEMLIIDEEFKTLKKLREIYMSGEGLGSTAKQLNALGYLKRGSNWSAQSVWYALDNPFYAGKIRYGEKKKNGKYASRKKEDIVNVIWSETGFPTVYTWDEYLEHKERMKRKEFYGHSKKREYRFTGVLRCARCGATLIGRPYRNKKKDGTPGEPYYNYICSNRSLSKGCDLPLLKQDLVEMLIREYIGKMDFDSTKVPVTAAESNYDEEIETLQKELRSISDRRKKWQYMYVEDLISGEDLRERKKEEDNKESIIQERLLTLESSNGDNKQREQIMRVFGLPDVWDVMDDSDKREFMQMIFKEIVVECRVKNGKAASGKGKVLPFYIKSHEFN</sequence>
<dbReference type="InterPro" id="IPR038109">
    <property type="entry name" value="DNA_bind_recomb_sf"/>
</dbReference>
<feature type="domain" description="Resolvase/invertase-type recombinase catalytic" evidence="5">
    <location>
        <begin position="2"/>
        <end position="150"/>
    </location>
</feature>
<dbReference type="InterPro" id="IPR011109">
    <property type="entry name" value="DNA_bind_recombinase_dom"/>
</dbReference>
<dbReference type="SMART" id="SM00857">
    <property type="entry name" value="Resolvase"/>
    <property type="match status" value="1"/>
</dbReference>
<keyword evidence="1" id="KW-0229">DNA integration</keyword>
<dbReference type="Pfam" id="PF00239">
    <property type="entry name" value="Resolvase"/>
    <property type="match status" value="1"/>
</dbReference>
<feature type="domain" description="Recombinase" evidence="6">
    <location>
        <begin position="158"/>
        <end position="279"/>
    </location>
</feature>
<evidence type="ECO:0000259" key="6">
    <source>
        <dbReference type="PROSITE" id="PS51737"/>
    </source>
</evidence>
<dbReference type="PANTHER" id="PTHR30461">
    <property type="entry name" value="DNA-INVERTASE FROM LAMBDOID PROPHAGE"/>
    <property type="match status" value="1"/>
</dbReference>
<dbReference type="PROSITE" id="PS51737">
    <property type="entry name" value="RECOMBINASE_DNA_BIND"/>
    <property type="match status" value="1"/>
</dbReference>
<gene>
    <name evidence="7" type="ORF">ACINKY_21645</name>
</gene>
<evidence type="ECO:0000256" key="2">
    <source>
        <dbReference type="ARBA" id="ARBA00023125"/>
    </source>
</evidence>
<dbReference type="EMBL" id="JBIYSL010000005">
    <property type="protein sequence ID" value="MFK0524808.1"/>
    <property type="molecule type" value="Genomic_DNA"/>
</dbReference>
<proteinExistence type="predicted"/>
<accession>A0ABW8HZA4</accession>
<dbReference type="PANTHER" id="PTHR30461:SF23">
    <property type="entry name" value="DNA RECOMBINASE-RELATED"/>
    <property type="match status" value="1"/>
</dbReference>
<evidence type="ECO:0000259" key="5">
    <source>
        <dbReference type="PROSITE" id="PS51736"/>
    </source>
</evidence>
<dbReference type="PROSITE" id="PS00397">
    <property type="entry name" value="RECOMBINASES_1"/>
    <property type="match status" value="1"/>
</dbReference>
<evidence type="ECO:0000256" key="1">
    <source>
        <dbReference type="ARBA" id="ARBA00022908"/>
    </source>
</evidence>
<dbReference type="InterPro" id="IPR036162">
    <property type="entry name" value="Resolvase-like_N_sf"/>
</dbReference>
<dbReference type="PROSITE" id="PS51736">
    <property type="entry name" value="RECOMBINASES_3"/>
    <property type="match status" value="1"/>
</dbReference>
<dbReference type="InterPro" id="IPR025827">
    <property type="entry name" value="Zn_ribbon_recom_dom"/>
</dbReference>
<keyword evidence="8" id="KW-1185">Reference proteome</keyword>
<keyword evidence="2" id="KW-0238">DNA-binding</keyword>
<dbReference type="Pfam" id="PF07508">
    <property type="entry name" value="Recombinase"/>
    <property type="match status" value="1"/>
</dbReference>
<dbReference type="CDD" id="cd03768">
    <property type="entry name" value="SR_ResInv"/>
    <property type="match status" value="1"/>
</dbReference>
<dbReference type="InterPro" id="IPR006119">
    <property type="entry name" value="Resolv_N"/>
</dbReference>
<dbReference type="Pfam" id="PF13408">
    <property type="entry name" value="Zn_ribbon_recom"/>
    <property type="match status" value="1"/>
</dbReference>
<dbReference type="InterPro" id="IPR050639">
    <property type="entry name" value="SSR_resolvase"/>
</dbReference>
<comment type="caution">
    <text evidence="7">The sequence shown here is derived from an EMBL/GenBank/DDBJ whole genome shotgun (WGS) entry which is preliminary data.</text>
</comment>
<evidence type="ECO:0000313" key="7">
    <source>
        <dbReference type="EMBL" id="MFK0524808.1"/>
    </source>
</evidence>
<name>A0ABW8HZA4_9BACL</name>
<dbReference type="Gene3D" id="3.90.1750.20">
    <property type="entry name" value="Putative Large Serine Recombinase, Chain B, Domain 2"/>
    <property type="match status" value="1"/>
</dbReference>
<protein>
    <submittedName>
        <fullName evidence="7">Recombinase family protein</fullName>
    </submittedName>
</protein>
<dbReference type="RefSeq" id="WP_402877459.1">
    <property type="nucleotide sequence ID" value="NZ_JBIYSL010000005.1"/>
</dbReference>
<reference evidence="7 8" key="1">
    <citation type="submission" date="2024-11" db="EMBL/GenBank/DDBJ databases">
        <title>Identification and Characterization of a Novel Fosfomycin Bacillithiol Transferase FosB8 in Paenibacillus illinoisensis.</title>
        <authorList>
            <person name="Lu W."/>
        </authorList>
    </citation>
    <scope>NUCLEOTIDE SEQUENCE [LARGE SCALE GENOMIC DNA]</scope>
    <source>
        <strain evidence="7 8">WP77</strain>
    </source>
</reference>
<dbReference type="Proteomes" id="UP001618531">
    <property type="component" value="Unassembled WGS sequence"/>
</dbReference>
<organism evidence="7 8">
    <name type="scientific">Paenibacillus illinoisensis</name>
    <dbReference type="NCBI Taxonomy" id="59845"/>
    <lineage>
        <taxon>Bacteria</taxon>
        <taxon>Bacillati</taxon>
        <taxon>Bacillota</taxon>
        <taxon>Bacilli</taxon>
        <taxon>Bacillales</taxon>
        <taxon>Paenibacillaceae</taxon>
        <taxon>Paenibacillus</taxon>
    </lineage>
</organism>
<keyword evidence="3" id="KW-0233">DNA recombination</keyword>
<evidence type="ECO:0000256" key="4">
    <source>
        <dbReference type="PROSITE-ProRule" id="PRU10137"/>
    </source>
</evidence>
<dbReference type="Gene3D" id="3.40.50.1390">
    <property type="entry name" value="Resolvase, N-terminal catalytic domain"/>
    <property type="match status" value="1"/>
</dbReference>
<dbReference type="SUPFAM" id="SSF53041">
    <property type="entry name" value="Resolvase-like"/>
    <property type="match status" value="1"/>
</dbReference>